<accession>A0ABT4XNI4</accession>
<reference evidence="2 3" key="1">
    <citation type="submission" date="2023-01" db="EMBL/GenBank/DDBJ databases">
        <title>Thalassococcus onchidii sp. nov., isolated from a marine invertebrate from the South China Sea.</title>
        <authorList>
            <person name="Xu S."/>
            <person name="Liu Z."/>
            <person name="Xu Y."/>
        </authorList>
    </citation>
    <scope>NUCLEOTIDE SEQUENCE [LARGE SCALE GENOMIC DNA]</scope>
    <source>
        <strain evidence="2 3">KCTC 32084</strain>
    </source>
</reference>
<dbReference type="Pfam" id="PF09982">
    <property type="entry name" value="LpxR"/>
    <property type="match status" value="1"/>
</dbReference>
<dbReference type="InterPro" id="IPR018707">
    <property type="entry name" value="LpxR"/>
</dbReference>
<gene>
    <name evidence="2" type="ORF">PFY00_01980</name>
</gene>
<protein>
    <submittedName>
        <fullName evidence="2">DUF2219 family protein</fullName>
    </submittedName>
</protein>
<keyword evidence="3" id="KW-1185">Reference proteome</keyword>
<organism evidence="2 3">
    <name type="scientific">Thalassococcus lentus</name>
    <dbReference type="NCBI Taxonomy" id="1210524"/>
    <lineage>
        <taxon>Bacteria</taxon>
        <taxon>Pseudomonadati</taxon>
        <taxon>Pseudomonadota</taxon>
        <taxon>Alphaproteobacteria</taxon>
        <taxon>Rhodobacterales</taxon>
        <taxon>Roseobacteraceae</taxon>
        <taxon>Thalassococcus</taxon>
    </lineage>
</organism>
<evidence type="ECO:0000256" key="1">
    <source>
        <dbReference type="SAM" id="SignalP"/>
    </source>
</evidence>
<dbReference type="Proteomes" id="UP001210720">
    <property type="component" value="Unassembled WGS sequence"/>
</dbReference>
<feature type="signal peptide" evidence="1">
    <location>
        <begin position="1"/>
        <end position="22"/>
    </location>
</feature>
<comment type="caution">
    <text evidence="2">The sequence shown here is derived from an EMBL/GenBank/DDBJ whole genome shotgun (WGS) entry which is preliminary data.</text>
</comment>
<feature type="chain" id="PRO_5045053592" evidence="1">
    <location>
        <begin position="23"/>
        <end position="305"/>
    </location>
</feature>
<proteinExistence type="predicted"/>
<dbReference type="Gene3D" id="2.40.128.140">
    <property type="entry name" value="Outer membrane protein"/>
    <property type="match status" value="1"/>
</dbReference>
<sequence>MPFRAIALALAASIVTATTALSEGRQMLGNGRLVNNDLFGDLNDRWHSGSVAASRVKGPAWTGALPQRPFEILEYRVGAQVMAPENLRAPAAGDRPFAGAVALGLHTHFERGGNEIALGGDLVFTGPQTGLGAFQTALHDSMGVSPASNSVLANQVKDGVHPTLVAEAGRTFALGSRGTIRPFTELRWGVETLARVGADITFGPAGQGELMVRDPVTGQRYRSVQQYVPGLSWVVGGDFTYVEDSAFLPQSSGVQATDTRTRVRTGVHWQGEQNAAFYGVTWMSEEFTAQPSGQMVGSMRLEFRF</sequence>
<keyword evidence="1" id="KW-0732">Signal</keyword>
<evidence type="ECO:0000313" key="3">
    <source>
        <dbReference type="Proteomes" id="UP001210720"/>
    </source>
</evidence>
<dbReference type="InterPro" id="IPR037107">
    <property type="entry name" value="Put_OMP_sf"/>
</dbReference>
<dbReference type="EMBL" id="JAQIOY010000001">
    <property type="protein sequence ID" value="MDA7423485.1"/>
    <property type="molecule type" value="Genomic_DNA"/>
</dbReference>
<evidence type="ECO:0000313" key="2">
    <source>
        <dbReference type="EMBL" id="MDA7423485.1"/>
    </source>
</evidence>
<dbReference type="RefSeq" id="WP_271430834.1">
    <property type="nucleotide sequence ID" value="NZ_JAQIOY010000001.1"/>
</dbReference>
<name>A0ABT4XNI4_9RHOB</name>